<dbReference type="PATRIC" id="fig|135826.4.peg.461"/>
<dbReference type="STRING" id="135826.KP77_04610"/>
<proteinExistence type="predicted"/>
<keyword evidence="2" id="KW-1185">Reference proteome</keyword>
<protein>
    <submittedName>
        <fullName evidence="1">Uncharacterized protein</fullName>
    </submittedName>
</protein>
<comment type="caution">
    <text evidence="1">The sequence shown here is derived from an EMBL/GenBank/DDBJ whole genome shotgun (WGS) entry which is preliminary data.</text>
</comment>
<dbReference type="Pfam" id="PF07205">
    <property type="entry name" value="DUF1413"/>
    <property type="match status" value="1"/>
</dbReference>
<accession>A0A0C2RTD4</accession>
<reference evidence="1 2" key="1">
    <citation type="submission" date="2015-01" db="EMBL/GenBank/DDBJ databases">
        <title>Genome sequence of Jeotgalibacillus alimentarius.</title>
        <authorList>
            <person name="Goh K.M."/>
            <person name="Chan K.-G."/>
            <person name="Yaakop A.S."/>
            <person name="Ee R."/>
            <person name="Gan H.M."/>
            <person name="Chan C.S."/>
        </authorList>
    </citation>
    <scope>NUCLEOTIDE SEQUENCE [LARGE SCALE GENOMIC DNA]</scope>
    <source>
        <strain evidence="1 2">YKJ-13</strain>
    </source>
</reference>
<dbReference type="RefSeq" id="WP_041121122.1">
    <property type="nucleotide sequence ID" value="NZ_JXRQ01000008.1"/>
</dbReference>
<evidence type="ECO:0000313" key="2">
    <source>
        <dbReference type="Proteomes" id="UP000031950"/>
    </source>
</evidence>
<evidence type="ECO:0000313" key="1">
    <source>
        <dbReference type="EMBL" id="KIL53485.1"/>
    </source>
</evidence>
<dbReference type="AlphaFoldDB" id="A0A0C2RTD4"/>
<dbReference type="Proteomes" id="UP000031950">
    <property type="component" value="Unassembled WGS sequence"/>
</dbReference>
<gene>
    <name evidence="1" type="ORF">KP77_04610</name>
</gene>
<dbReference type="InterPro" id="IPR010813">
    <property type="entry name" value="DUF1413"/>
</dbReference>
<name>A0A0C2RTD4_9BACL</name>
<organism evidence="1 2">
    <name type="scientific">Jeotgalibacillus alimentarius</name>
    <dbReference type="NCBI Taxonomy" id="135826"/>
    <lineage>
        <taxon>Bacteria</taxon>
        <taxon>Bacillati</taxon>
        <taxon>Bacillota</taxon>
        <taxon>Bacilli</taxon>
        <taxon>Bacillales</taxon>
        <taxon>Caryophanaceae</taxon>
        <taxon>Jeotgalibacillus</taxon>
    </lineage>
</organism>
<sequence>MTPIIKIDLTDEEYERLQEKAFSEKYPSIKEYIFKLLFNESPSYDYEKLLWQVKTGIEDMETGERFLISDLINEMVWTKIPLNVRKNLGRMVVYSVNNGTDFKNIVPDGKDSQGVQLYKKLD</sequence>
<dbReference type="EMBL" id="JXRQ01000008">
    <property type="protein sequence ID" value="KIL53485.1"/>
    <property type="molecule type" value="Genomic_DNA"/>
</dbReference>